<accession>A0A1B6IPM6</accession>
<feature type="transmembrane region" description="Helical" evidence="2">
    <location>
        <begin position="92"/>
        <end position="110"/>
    </location>
</feature>
<feature type="non-terminal residue" evidence="3">
    <location>
        <position position="1"/>
    </location>
</feature>
<evidence type="ECO:0000256" key="1">
    <source>
        <dbReference type="SAM" id="MobiDB-lite"/>
    </source>
</evidence>
<evidence type="ECO:0000256" key="2">
    <source>
        <dbReference type="SAM" id="Phobius"/>
    </source>
</evidence>
<protein>
    <submittedName>
        <fullName evidence="3">Uncharacterized protein</fullName>
    </submittedName>
</protein>
<evidence type="ECO:0000313" key="3">
    <source>
        <dbReference type="EMBL" id="JAS88876.1"/>
    </source>
</evidence>
<keyword evidence="2" id="KW-0472">Membrane</keyword>
<feature type="region of interest" description="Disordered" evidence="1">
    <location>
        <begin position="1"/>
        <end position="25"/>
    </location>
</feature>
<dbReference type="EMBL" id="GECU01018830">
    <property type="protein sequence ID" value="JAS88876.1"/>
    <property type="molecule type" value="Transcribed_RNA"/>
</dbReference>
<dbReference type="AlphaFoldDB" id="A0A1B6IPM6"/>
<feature type="compositionally biased region" description="Acidic residues" evidence="1">
    <location>
        <begin position="12"/>
        <end position="22"/>
    </location>
</feature>
<keyword evidence="2" id="KW-1133">Transmembrane helix</keyword>
<proteinExistence type="predicted"/>
<sequence length="124" mass="13271">SACLGAHHPEVLGEEPDPEDVDRDPRVSCYDGFPSGQCAARCHSSDTAPACLGGGACVCQSLAPPPVLGPSLVLQQLAEEARLESWTTIQDIVLDSALVYLAVACVLYYCRRRCLRRKSPTVSI</sequence>
<organism evidence="3">
    <name type="scientific">Homalodisca liturata</name>
    <dbReference type="NCBI Taxonomy" id="320908"/>
    <lineage>
        <taxon>Eukaryota</taxon>
        <taxon>Metazoa</taxon>
        <taxon>Ecdysozoa</taxon>
        <taxon>Arthropoda</taxon>
        <taxon>Hexapoda</taxon>
        <taxon>Insecta</taxon>
        <taxon>Pterygota</taxon>
        <taxon>Neoptera</taxon>
        <taxon>Paraneoptera</taxon>
        <taxon>Hemiptera</taxon>
        <taxon>Auchenorrhyncha</taxon>
        <taxon>Membracoidea</taxon>
        <taxon>Cicadellidae</taxon>
        <taxon>Cicadellinae</taxon>
        <taxon>Proconiini</taxon>
        <taxon>Homalodisca</taxon>
    </lineage>
</organism>
<name>A0A1B6IPM6_9HEMI</name>
<reference evidence="3" key="1">
    <citation type="submission" date="2015-11" db="EMBL/GenBank/DDBJ databases">
        <title>De novo transcriptome assembly of four potential Pierce s Disease insect vectors from Arizona vineyards.</title>
        <authorList>
            <person name="Tassone E.E."/>
        </authorList>
    </citation>
    <scope>NUCLEOTIDE SEQUENCE</scope>
</reference>
<gene>
    <name evidence="3" type="ORF">g.8274</name>
</gene>
<keyword evidence="2" id="KW-0812">Transmembrane</keyword>